<dbReference type="AlphaFoldDB" id="A0A4Y7RJU0"/>
<dbReference type="SUPFAM" id="SSF109604">
    <property type="entry name" value="HD-domain/PDEase-like"/>
    <property type="match status" value="1"/>
</dbReference>
<feature type="transmembrane region" description="Helical" evidence="1">
    <location>
        <begin position="221"/>
        <end position="241"/>
    </location>
</feature>
<dbReference type="SMART" id="SM00471">
    <property type="entry name" value="HDc"/>
    <property type="match status" value="1"/>
</dbReference>
<reference evidence="4 5" key="1">
    <citation type="journal article" date="2018" name="Environ. Microbiol.">
        <title>Novel energy conservation strategies and behaviour of Pelotomaculum schinkii driving syntrophic propionate catabolism.</title>
        <authorList>
            <person name="Hidalgo-Ahumada C.A.P."/>
            <person name="Nobu M.K."/>
            <person name="Narihiro T."/>
            <person name="Tamaki H."/>
            <person name="Liu W.T."/>
            <person name="Kamagata Y."/>
            <person name="Stams A.J.M."/>
            <person name="Imachi H."/>
            <person name="Sousa D.Z."/>
        </authorList>
    </citation>
    <scope>NUCLEOTIDE SEQUENCE [LARGE SCALE GENOMIC DNA]</scope>
    <source>
        <strain evidence="4 5">MGP</strain>
    </source>
</reference>
<evidence type="ECO:0000313" key="5">
    <source>
        <dbReference type="Proteomes" id="UP000297597"/>
    </source>
</evidence>
<feature type="transmembrane region" description="Helical" evidence="1">
    <location>
        <begin position="197"/>
        <end position="215"/>
    </location>
</feature>
<feature type="domain" description="HD-GYP" evidence="3">
    <location>
        <begin position="241"/>
        <end position="429"/>
    </location>
</feature>
<dbReference type="InterPro" id="IPR006674">
    <property type="entry name" value="HD_domain"/>
</dbReference>
<evidence type="ECO:0000259" key="3">
    <source>
        <dbReference type="PROSITE" id="PS51832"/>
    </source>
</evidence>
<comment type="caution">
    <text evidence="4">The sequence shown here is derived from an EMBL/GenBank/DDBJ whole genome shotgun (WGS) entry which is preliminary data.</text>
</comment>
<keyword evidence="5" id="KW-1185">Reference proteome</keyword>
<dbReference type="PANTHER" id="PTHR45228:SF4">
    <property type="entry name" value="LIPOPROTEIN"/>
    <property type="match status" value="1"/>
</dbReference>
<dbReference type="OrthoDB" id="9798833at2"/>
<evidence type="ECO:0000313" key="4">
    <source>
        <dbReference type="EMBL" id="TEB09010.1"/>
    </source>
</evidence>
<dbReference type="EC" id="3.1.4.52" evidence="4"/>
<dbReference type="Gene3D" id="1.10.3210.10">
    <property type="entry name" value="Hypothetical protein af1432"/>
    <property type="match status" value="1"/>
</dbReference>
<evidence type="ECO:0000259" key="2">
    <source>
        <dbReference type="PROSITE" id="PS51831"/>
    </source>
</evidence>
<dbReference type="EMBL" id="QFFZ01000064">
    <property type="protein sequence ID" value="TEB09010.1"/>
    <property type="molecule type" value="Genomic_DNA"/>
</dbReference>
<organism evidence="4 5">
    <name type="scientific">Pelotomaculum propionicicum</name>
    <dbReference type="NCBI Taxonomy" id="258475"/>
    <lineage>
        <taxon>Bacteria</taxon>
        <taxon>Bacillati</taxon>
        <taxon>Bacillota</taxon>
        <taxon>Clostridia</taxon>
        <taxon>Eubacteriales</taxon>
        <taxon>Desulfotomaculaceae</taxon>
        <taxon>Pelotomaculum</taxon>
    </lineage>
</organism>
<dbReference type="GO" id="GO:0071111">
    <property type="term" value="F:cyclic-guanylate-specific phosphodiesterase activity"/>
    <property type="evidence" value="ECO:0007669"/>
    <property type="project" value="UniProtKB-EC"/>
</dbReference>
<dbReference type="InterPro" id="IPR003607">
    <property type="entry name" value="HD/PDEase_dom"/>
</dbReference>
<dbReference type="RefSeq" id="WP_134215615.1">
    <property type="nucleotide sequence ID" value="NZ_QFFZ01000064.1"/>
</dbReference>
<name>A0A4Y7RJU0_9FIRM</name>
<sequence>MGAATIISISKKTNEVNRPELIYRIIIDILGLCLIIYVAPKLSMELIWIYVFWTVFSTATELKPVTISYGDQLTVSFAVHISSLFLFGLPTAILISTISNIIVDATGKRGLNKLLFNFSQYAISIYAAYIGYHYLLPNNIEHLNLVNHINLREYFPAMFLSCIIYVIVNYTLVSTVVSLHNKTKLLRELTRDIKLELLHFASLVPVSLLIVILYITEPLSILIVILPLAMAHYSFENYIVLRTETKKTIEALADIIDKRDSYTSEHSLRVANYCREIAEQLNLQPSVVETLDTAARVHDLGKISVPDSILLKSGCLNPTEREIILGHSQVGYDILNNLRFYKSGAQLVRCHHETYDGNGYPQGLKAHNIPLGARILAVADAFDAMTSDRPYRKAMTREEAINELDRCSGTQFDPHIVKAFIRYLTDENN</sequence>
<protein>
    <submittedName>
        <fullName evidence="4">Cyclic di-GMP phosphodiesterase response regulator RpfG</fullName>
        <ecNumber evidence="4">3.1.4.52</ecNumber>
    </submittedName>
</protein>
<gene>
    <name evidence="4" type="primary">rpfG_11</name>
    <name evidence="4" type="ORF">Pmgp_03458</name>
</gene>
<keyword evidence="1" id="KW-0812">Transmembrane</keyword>
<dbReference type="InterPro" id="IPR052020">
    <property type="entry name" value="Cyclic_di-GMP/3'3'-cGAMP_PDE"/>
</dbReference>
<dbReference type="PROSITE" id="PS51832">
    <property type="entry name" value="HD_GYP"/>
    <property type="match status" value="1"/>
</dbReference>
<keyword evidence="4" id="KW-0378">Hydrolase</keyword>
<feature type="domain" description="HD" evidence="2">
    <location>
        <begin position="263"/>
        <end position="385"/>
    </location>
</feature>
<accession>A0A4Y7RJU0</accession>
<dbReference type="InterPro" id="IPR037522">
    <property type="entry name" value="HD_GYP_dom"/>
</dbReference>
<keyword evidence="1" id="KW-0472">Membrane</keyword>
<dbReference type="PANTHER" id="PTHR45228">
    <property type="entry name" value="CYCLIC DI-GMP PHOSPHODIESTERASE TM_0186-RELATED"/>
    <property type="match status" value="1"/>
</dbReference>
<dbReference type="Pfam" id="PF20972">
    <property type="entry name" value="MASE9"/>
    <property type="match status" value="1"/>
</dbReference>
<proteinExistence type="predicted"/>
<dbReference type="Proteomes" id="UP000297597">
    <property type="component" value="Unassembled WGS sequence"/>
</dbReference>
<dbReference type="InterPro" id="IPR048430">
    <property type="entry name" value="MASE9"/>
</dbReference>
<feature type="transmembrane region" description="Helical" evidence="1">
    <location>
        <begin position="77"/>
        <end position="102"/>
    </location>
</feature>
<feature type="transmembrane region" description="Helical" evidence="1">
    <location>
        <begin position="155"/>
        <end position="177"/>
    </location>
</feature>
<feature type="transmembrane region" description="Helical" evidence="1">
    <location>
        <begin position="114"/>
        <end position="135"/>
    </location>
</feature>
<dbReference type="Pfam" id="PF13487">
    <property type="entry name" value="HD_5"/>
    <property type="match status" value="1"/>
</dbReference>
<dbReference type="PROSITE" id="PS51831">
    <property type="entry name" value="HD"/>
    <property type="match status" value="1"/>
</dbReference>
<evidence type="ECO:0000256" key="1">
    <source>
        <dbReference type="SAM" id="Phobius"/>
    </source>
</evidence>
<feature type="transmembrane region" description="Helical" evidence="1">
    <location>
        <begin position="21"/>
        <end position="39"/>
    </location>
</feature>
<keyword evidence="1" id="KW-1133">Transmembrane helix</keyword>
<dbReference type="CDD" id="cd00077">
    <property type="entry name" value="HDc"/>
    <property type="match status" value="1"/>
</dbReference>